<gene>
    <name evidence="11" type="primary">modB</name>
    <name evidence="11" type="ORF">M595_1485</name>
</gene>
<dbReference type="SUPFAM" id="SSF52540">
    <property type="entry name" value="P-loop containing nucleoside triphosphate hydrolases"/>
    <property type="match status" value="1"/>
</dbReference>
<feature type="domain" description="ABC transporter" evidence="9">
    <location>
        <begin position="250"/>
        <end position="486"/>
    </location>
</feature>
<dbReference type="PROSITE" id="PS50928">
    <property type="entry name" value="ABC_TM1"/>
    <property type="match status" value="1"/>
</dbReference>
<sequence length="634" mass="70640">MFEEVFSDLSPAFISFRAAIIATIITFFLGITSARLMFGYHGKGKGLIDGILTAPLVLPPTVVGFLLLVLFGRYGPLGKLLSTVNFSVIFTWYATVIAATVVAFPLMYKTALGAFKQIDTSLLACARTLGASEWTIFWRVMLPLAKPGLFSGTMLAFARSLGEFGATLMLAGSIPGRTQTIPVAIFFAAEGGRMDEAFAWVIVILVISLGIITAVNWSEEATSRKKIKRERSQDSSLDLEYHFFPISETISQPELIVNIQKQLQNFILDVSFSTQNQPLGLLGGSGAGKSFVLRCIAGLETPDRGQIILNGRVLYDSERGINLPSCQRNIGYLFQNYALFPHLTITENIAFALPKGLSSRMIKQQVERQLVSVQLGGMGDRYPRELSGGQQQRVALARALASQPEALLLDEPLSALDTHLRDQVEKLIISTINDHDGVTLFVTHNLEEAYRVCENLLVIDQGEIVTQGRKQDIFEHPSVLRVAQLTGCKNFSPAIALNHHLSPDKIDAIDWGCILQTAEPIPETLSHVGFRAHQFTFPETNNHPNTFRCWLAMTSETQHRMTLYLKLHRPSNSPDDYHLQAEVFKEKWAKLRSRPFPWFVHLAPERLILLQPNNQQVSRLETQYQNTTVEGIKN</sequence>
<keyword evidence="2" id="KW-0500">Molybdenum</keyword>
<evidence type="ECO:0000256" key="8">
    <source>
        <dbReference type="RuleBase" id="RU363032"/>
    </source>
</evidence>
<protein>
    <submittedName>
        <fullName evidence="11">Molybdate ABC transporter, permease protein</fullName>
    </submittedName>
</protein>
<evidence type="ECO:0000256" key="3">
    <source>
        <dbReference type="ARBA" id="ARBA00022692"/>
    </source>
</evidence>
<dbReference type="AlphaFoldDB" id="U7QPY0"/>
<evidence type="ECO:0000259" key="10">
    <source>
        <dbReference type="PROSITE" id="PS50928"/>
    </source>
</evidence>
<feature type="transmembrane region" description="Helical" evidence="8">
    <location>
        <begin position="197"/>
        <end position="217"/>
    </location>
</feature>
<dbReference type="Pfam" id="PF00528">
    <property type="entry name" value="BPD_transp_1"/>
    <property type="match status" value="1"/>
</dbReference>
<proteinExistence type="inferred from homology"/>
<keyword evidence="3 8" id="KW-0812">Transmembrane</keyword>
<dbReference type="GO" id="GO:0016887">
    <property type="term" value="F:ATP hydrolysis activity"/>
    <property type="evidence" value="ECO:0007669"/>
    <property type="project" value="InterPro"/>
</dbReference>
<dbReference type="OrthoDB" id="508245at2"/>
<evidence type="ECO:0000313" key="11">
    <source>
        <dbReference type="EMBL" id="ERT08456.1"/>
    </source>
</evidence>
<dbReference type="InterPro" id="IPR035906">
    <property type="entry name" value="MetI-like_sf"/>
</dbReference>
<keyword evidence="6 8" id="KW-1133">Transmembrane helix</keyword>
<dbReference type="GO" id="GO:0005524">
    <property type="term" value="F:ATP binding"/>
    <property type="evidence" value="ECO:0007669"/>
    <property type="project" value="UniProtKB-KW"/>
</dbReference>
<comment type="subcellular location">
    <subcellularLocation>
        <location evidence="8">Cell membrane</location>
        <topology evidence="8">Multi-pass membrane protein</topology>
    </subcellularLocation>
    <subcellularLocation>
        <location evidence="1">Membrane</location>
        <topology evidence="1">Multi-pass membrane protein</topology>
    </subcellularLocation>
</comment>
<feature type="domain" description="ABC transmembrane type-1" evidence="10">
    <location>
        <begin position="12"/>
        <end position="213"/>
    </location>
</feature>
<keyword evidence="12" id="KW-1185">Reference proteome</keyword>
<dbReference type="PATRIC" id="fig|1348334.3.peg.1448"/>
<dbReference type="PANTHER" id="PTHR43514">
    <property type="entry name" value="ABC TRANSPORTER I FAMILY MEMBER 10"/>
    <property type="match status" value="1"/>
</dbReference>
<name>U7QPY0_9CYAN</name>
<comment type="caution">
    <text evidence="11">The sequence shown here is derived from an EMBL/GenBank/DDBJ whole genome shotgun (WGS) entry which is preliminary data.</text>
</comment>
<dbReference type="InterPro" id="IPR027417">
    <property type="entry name" value="P-loop_NTPase"/>
</dbReference>
<dbReference type="Gene3D" id="1.10.3720.10">
    <property type="entry name" value="MetI-like"/>
    <property type="match status" value="1"/>
</dbReference>
<dbReference type="Proteomes" id="UP000017127">
    <property type="component" value="Unassembled WGS sequence"/>
</dbReference>
<dbReference type="InterPro" id="IPR000515">
    <property type="entry name" value="MetI-like"/>
</dbReference>
<dbReference type="EMBL" id="AUZM01000010">
    <property type="protein sequence ID" value="ERT08456.1"/>
    <property type="molecule type" value="Genomic_DNA"/>
</dbReference>
<feature type="transmembrane region" description="Helical" evidence="8">
    <location>
        <begin position="12"/>
        <end position="38"/>
    </location>
</feature>
<dbReference type="Pfam" id="PF00005">
    <property type="entry name" value="ABC_tran"/>
    <property type="match status" value="1"/>
</dbReference>
<dbReference type="InterPro" id="IPR017871">
    <property type="entry name" value="ABC_transporter-like_CS"/>
</dbReference>
<dbReference type="SMART" id="SM00382">
    <property type="entry name" value="AAA"/>
    <property type="match status" value="1"/>
</dbReference>
<accession>U7QPY0</accession>
<keyword evidence="8" id="KW-0813">Transport</keyword>
<dbReference type="NCBIfam" id="TIGR02141">
    <property type="entry name" value="modB_ABC"/>
    <property type="match status" value="1"/>
</dbReference>
<dbReference type="InterPro" id="IPR003439">
    <property type="entry name" value="ABC_transporter-like_ATP-bd"/>
</dbReference>
<evidence type="ECO:0000313" key="12">
    <source>
        <dbReference type="Proteomes" id="UP000017127"/>
    </source>
</evidence>
<dbReference type="InterPro" id="IPR050334">
    <property type="entry name" value="Molybdenum_import_ModC"/>
</dbReference>
<dbReference type="InterPro" id="IPR003593">
    <property type="entry name" value="AAA+_ATPase"/>
</dbReference>
<dbReference type="PROSITE" id="PS00211">
    <property type="entry name" value="ABC_TRANSPORTER_1"/>
    <property type="match status" value="1"/>
</dbReference>
<dbReference type="GO" id="GO:0005886">
    <property type="term" value="C:plasma membrane"/>
    <property type="evidence" value="ECO:0007669"/>
    <property type="project" value="UniProtKB-SubCell"/>
</dbReference>
<dbReference type="CDD" id="cd06261">
    <property type="entry name" value="TM_PBP2"/>
    <property type="match status" value="1"/>
</dbReference>
<feature type="transmembrane region" description="Helical" evidence="8">
    <location>
        <begin position="50"/>
        <end position="72"/>
    </location>
</feature>
<comment type="similarity">
    <text evidence="8">Belongs to the binding-protein-dependent transport system permease family.</text>
</comment>
<evidence type="ECO:0000259" key="9">
    <source>
        <dbReference type="PROSITE" id="PS50893"/>
    </source>
</evidence>
<dbReference type="RefSeq" id="WP_023065280.1">
    <property type="nucleotide sequence ID" value="NZ_AUZM01000010.1"/>
</dbReference>
<feature type="transmembrane region" description="Helical" evidence="8">
    <location>
        <begin position="84"/>
        <end position="108"/>
    </location>
</feature>
<organism evidence="11 12">
    <name type="scientific">Lyngbya aestuarii BL J</name>
    <dbReference type="NCBI Taxonomy" id="1348334"/>
    <lineage>
        <taxon>Bacteria</taxon>
        <taxon>Bacillati</taxon>
        <taxon>Cyanobacteriota</taxon>
        <taxon>Cyanophyceae</taxon>
        <taxon>Oscillatoriophycideae</taxon>
        <taxon>Oscillatoriales</taxon>
        <taxon>Microcoleaceae</taxon>
        <taxon>Lyngbya</taxon>
    </lineage>
</organism>
<evidence type="ECO:0000256" key="2">
    <source>
        <dbReference type="ARBA" id="ARBA00022505"/>
    </source>
</evidence>
<dbReference type="PANTHER" id="PTHR43514:SF1">
    <property type="entry name" value="SULFATE_THIOSULFATE IMPORT ATP-BINDING PROTEIN CYSA"/>
    <property type="match status" value="1"/>
</dbReference>
<reference evidence="11 12" key="1">
    <citation type="journal article" date="2013" name="Front. Microbiol.">
        <title>Comparative genomic analyses of the cyanobacterium, Lyngbya aestuarii BL J, a powerful hydrogen producer.</title>
        <authorList>
            <person name="Kothari A."/>
            <person name="Vaughn M."/>
            <person name="Garcia-Pichel F."/>
        </authorList>
    </citation>
    <scope>NUCLEOTIDE SEQUENCE [LARGE SCALE GENOMIC DNA]</scope>
    <source>
        <strain evidence="11 12">BL J</strain>
    </source>
</reference>
<dbReference type="Gene3D" id="3.40.50.300">
    <property type="entry name" value="P-loop containing nucleotide triphosphate hydrolases"/>
    <property type="match status" value="1"/>
</dbReference>
<evidence type="ECO:0000256" key="1">
    <source>
        <dbReference type="ARBA" id="ARBA00004141"/>
    </source>
</evidence>
<keyword evidence="7 8" id="KW-0472">Membrane</keyword>
<dbReference type="SUPFAM" id="SSF161098">
    <property type="entry name" value="MetI-like"/>
    <property type="match status" value="1"/>
</dbReference>
<keyword evidence="5" id="KW-0067">ATP-binding</keyword>
<keyword evidence="4" id="KW-0547">Nucleotide-binding</keyword>
<evidence type="ECO:0000256" key="6">
    <source>
        <dbReference type="ARBA" id="ARBA00022989"/>
    </source>
</evidence>
<evidence type="ECO:0000256" key="7">
    <source>
        <dbReference type="ARBA" id="ARBA00023136"/>
    </source>
</evidence>
<dbReference type="InterPro" id="IPR011867">
    <property type="entry name" value="ModB_ABC"/>
</dbReference>
<dbReference type="PROSITE" id="PS50893">
    <property type="entry name" value="ABC_TRANSPORTER_2"/>
    <property type="match status" value="1"/>
</dbReference>
<evidence type="ECO:0000256" key="4">
    <source>
        <dbReference type="ARBA" id="ARBA00022741"/>
    </source>
</evidence>
<evidence type="ECO:0000256" key="5">
    <source>
        <dbReference type="ARBA" id="ARBA00022840"/>
    </source>
</evidence>
<dbReference type="GO" id="GO:0015098">
    <property type="term" value="F:molybdate ion transmembrane transporter activity"/>
    <property type="evidence" value="ECO:0007669"/>
    <property type="project" value="InterPro"/>
</dbReference>